<feature type="non-terminal residue" evidence="2">
    <location>
        <position position="52"/>
    </location>
</feature>
<feature type="region of interest" description="Disordered" evidence="1">
    <location>
        <begin position="31"/>
        <end position="52"/>
    </location>
</feature>
<dbReference type="OrthoDB" id="7376713at2759"/>
<keyword evidence="3" id="KW-1185">Reference proteome</keyword>
<feature type="non-terminal residue" evidence="2">
    <location>
        <position position="1"/>
    </location>
</feature>
<accession>A0A8S4QHA6</accession>
<name>A0A8S4QHA6_9NEOP</name>
<sequence length="52" mass="5645">IPEFNLDGNSSLKHNGSAKDLASVMENLKKSSLASRQNQSLNTQVTSSLKQQ</sequence>
<proteinExistence type="predicted"/>
<protein>
    <submittedName>
        <fullName evidence="2">Jg23298 protein</fullName>
    </submittedName>
</protein>
<evidence type="ECO:0000313" key="3">
    <source>
        <dbReference type="Proteomes" id="UP000838756"/>
    </source>
</evidence>
<reference evidence="2" key="1">
    <citation type="submission" date="2022-03" db="EMBL/GenBank/DDBJ databases">
        <authorList>
            <person name="Lindestad O."/>
        </authorList>
    </citation>
    <scope>NUCLEOTIDE SEQUENCE</scope>
</reference>
<organism evidence="2 3">
    <name type="scientific">Pararge aegeria aegeria</name>
    <dbReference type="NCBI Taxonomy" id="348720"/>
    <lineage>
        <taxon>Eukaryota</taxon>
        <taxon>Metazoa</taxon>
        <taxon>Ecdysozoa</taxon>
        <taxon>Arthropoda</taxon>
        <taxon>Hexapoda</taxon>
        <taxon>Insecta</taxon>
        <taxon>Pterygota</taxon>
        <taxon>Neoptera</taxon>
        <taxon>Endopterygota</taxon>
        <taxon>Lepidoptera</taxon>
        <taxon>Glossata</taxon>
        <taxon>Ditrysia</taxon>
        <taxon>Papilionoidea</taxon>
        <taxon>Nymphalidae</taxon>
        <taxon>Satyrinae</taxon>
        <taxon>Satyrini</taxon>
        <taxon>Parargina</taxon>
        <taxon>Pararge</taxon>
    </lineage>
</organism>
<comment type="caution">
    <text evidence="2">The sequence shown here is derived from an EMBL/GenBank/DDBJ whole genome shotgun (WGS) entry which is preliminary data.</text>
</comment>
<dbReference type="Proteomes" id="UP000838756">
    <property type="component" value="Unassembled WGS sequence"/>
</dbReference>
<gene>
    <name evidence="2" type="primary">jg23298</name>
    <name evidence="2" type="ORF">PAEG_LOCUS189</name>
</gene>
<dbReference type="EMBL" id="CAKXAJ010000610">
    <property type="protein sequence ID" value="CAH2207568.1"/>
    <property type="molecule type" value="Genomic_DNA"/>
</dbReference>
<evidence type="ECO:0000313" key="2">
    <source>
        <dbReference type="EMBL" id="CAH2207568.1"/>
    </source>
</evidence>
<evidence type="ECO:0000256" key="1">
    <source>
        <dbReference type="SAM" id="MobiDB-lite"/>
    </source>
</evidence>
<dbReference type="AlphaFoldDB" id="A0A8S4QHA6"/>